<dbReference type="EMBL" id="BTSX01000006">
    <property type="protein sequence ID" value="GMT03521.1"/>
    <property type="molecule type" value="Genomic_DNA"/>
</dbReference>
<dbReference type="AlphaFoldDB" id="A0AAV5U9G6"/>
<evidence type="ECO:0000313" key="2">
    <source>
        <dbReference type="Proteomes" id="UP001432027"/>
    </source>
</evidence>
<evidence type="ECO:0000313" key="1">
    <source>
        <dbReference type="EMBL" id="GMT03521.1"/>
    </source>
</evidence>
<dbReference type="Proteomes" id="UP001432027">
    <property type="component" value="Unassembled WGS sequence"/>
</dbReference>
<organism evidence="1 2">
    <name type="scientific">Pristionchus entomophagus</name>
    <dbReference type="NCBI Taxonomy" id="358040"/>
    <lineage>
        <taxon>Eukaryota</taxon>
        <taxon>Metazoa</taxon>
        <taxon>Ecdysozoa</taxon>
        <taxon>Nematoda</taxon>
        <taxon>Chromadorea</taxon>
        <taxon>Rhabditida</taxon>
        <taxon>Rhabditina</taxon>
        <taxon>Diplogasteromorpha</taxon>
        <taxon>Diplogasteroidea</taxon>
        <taxon>Neodiplogasteridae</taxon>
        <taxon>Pristionchus</taxon>
    </lineage>
</organism>
<name>A0AAV5U9G6_9BILA</name>
<accession>A0AAV5U9G6</accession>
<keyword evidence="2" id="KW-1185">Reference proteome</keyword>
<proteinExistence type="predicted"/>
<reference evidence="1" key="1">
    <citation type="submission" date="2023-10" db="EMBL/GenBank/DDBJ databases">
        <title>Genome assembly of Pristionchus species.</title>
        <authorList>
            <person name="Yoshida K."/>
            <person name="Sommer R.J."/>
        </authorList>
    </citation>
    <scope>NUCLEOTIDE SEQUENCE</scope>
    <source>
        <strain evidence="1">RS0144</strain>
    </source>
</reference>
<gene>
    <name evidence="1" type="ORF">PENTCL1PPCAC_25695</name>
</gene>
<protein>
    <submittedName>
        <fullName evidence="1">Uncharacterized protein</fullName>
    </submittedName>
</protein>
<sequence length="75" mass="8418">MVIRSSSLEDGLKTGFDKTVEPYLMVYHNCPDKKYDASPLCVKLPDTQRPVLDSVEYFVHLPNTTSTTGCSSLYN</sequence>
<comment type="caution">
    <text evidence="1">The sequence shown here is derived from an EMBL/GenBank/DDBJ whole genome shotgun (WGS) entry which is preliminary data.</text>
</comment>